<name>A0AA39CAB1_9HYME</name>
<accession>A0AA39CAB1</accession>
<reference evidence="1" key="1">
    <citation type="journal article" date="2023" name="bioRxiv">
        <title>Scaffold-level genome assemblies of two parasitoid biocontrol wasps reveal the parthenogenesis mechanism and an associated novel virus.</title>
        <authorList>
            <person name="Inwood S."/>
            <person name="Skelly J."/>
            <person name="Guhlin J."/>
            <person name="Harrop T."/>
            <person name="Goldson S."/>
            <person name="Dearden P."/>
        </authorList>
    </citation>
    <scope>NUCLEOTIDE SEQUENCE</scope>
    <source>
        <strain evidence="1">Irish</strain>
        <tissue evidence="1">Whole body</tissue>
    </source>
</reference>
<dbReference type="AlphaFoldDB" id="A0AA39CAB1"/>
<proteinExistence type="predicted"/>
<dbReference type="Proteomes" id="UP001168990">
    <property type="component" value="Unassembled WGS sequence"/>
</dbReference>
<reference evidence="1" key="2">
    <citation type="submission" date="2023-03" db="EMBL/GenBank/DDBJ databases">
        <authorList>
            <person name="Inwood S.N."/>
            <person name="Skelly J.G."/>
            <person name="Guhlin J."/>
            <person name="Harrop T.W.R."/>
            <person name="Goldson S.G."/>
            <person name="Dearden P.K."/>
        </authorList>
    </citation>
    <scope>NUCLEOTIDE SEQUENCE</scope>
    <source>
        <strain evidence="1">Irish</strain>
        <tissue evidence="1">Whole body</tissue>
    </source>
</reference>
<sequence>MLVLSVRFCFCFYFKISGDGARQFLSWPKTVVRGINGNGDYRFKQRIVRRRRDRLWIRRGAQTLDMEEERLLSHTMGDLEEYDFFGIRWMLDGNWGLRHPSSGWHCPGLVGSLQELADCEDVRIGGK</sequence>
<organism evidence="1 2">
    <name type="scientific">Microctonus aethiopoides</name>
    <dbReference type="NCBI Taxonomy" id="144406"/>
    <lineage>
        <taxon>Eukaryota</taxon>
        <taxon>Metazoa</taxon>
        <taxon>Ecdysozoa</taxon>
        <taxon>Arthropoda</taxon>
        <taxon>Hexapoda</taxon>
        <taxon>Insecta</taxon>
        <taxon>Pterygota</taxon>
        <taxon>Neoptera</taxon>
        <taxon>Endopterygota</taxon>
        <taxon>Hymenoptera</taxon>
        <taxon>Apocrita</taxon>
        <taxon>Ichneumonoidea</taxon>
        <taxon>Braconidae</taxon>
        <taxon>Euphorinae</taxon>
        <taxon>Microctonus</taxon>
    </lineage>
</organism>
<dbReference type="EMBL" id="JAQQBS010001423">
    <property type="protein sequence ID" value="KAK0160489.1"/>
    <property type="molecule type" value="Genomic_DNA"/>
</dbReference>
<evidence type="ECO:0000313" key="1">
    <source>
        <dbReference type="EMBL" id="KAK0160489.1"/>
    </source>
</evidence>
<evidence type="ECO:0000313" key="2">
    <source>
        <dbReference type="Proteomes" id="UP001168990"/>
    </source>
</evidence>
<keyword evidence="2" id="KW-1185">Reference proteome</keyword>
<comment type="caution">
    <text evidence="1">The sequence shown here is derived from an EMBL/GenBank/DDBJ whole genome shotgun (WGS) entry which is preliminary data.</text>
</comment>
<protein>
    <submittedName>
        <fullName evidence="1">Uncharacterized protein</fullName>
    </submittedName>
</protein>
<gene>
    <name evidence="1" type="ORF">PV328_007896</name>
</gene>